<evidence type="ECO:0000313" key="10">
    <source>
        <dbReference type="EMBL" id="TDD22210.1"/>
    </source>
</evidence>
<keyword evidence="3" id="KW-0997">Cell inner membrane</keyword>
<feature type="non-terminal residue" evidence="10">
    <location>
        <position position="109"/>
    </location>
</feature>
<evidence type="ECO:0000256" key="4">
    <source>
        <dbReference type="ARBA" id="ARBA00022692"/>
    </source>
</evidence>
<dbReference type="Proteomes" id="UP000294543">
    <property type="component" value="Unassembled WGS sequence"/>
</dbReference>
<evidence type="ECO:0000313" key="11">
    <source>
        <dbReference type="Proteomes" id="UP000294543"/>
    </source>
</evidence>
<dbReference type="PANTHER" id="PTHR23501:SF191">
    <property type="entry name" value="VACUOLAR BASIC AMINO ACID TRANSPORTER 4"/>
    <property type="match status" value="1"/>
</dbReference>
<evidence type="ECO:0000256" key="5">
    <source>
        <dbReference type="ARBA" id="ARBA00022989"/>
    </source>
</evidence>
<protein>
    <recommendedName>
        <fullName evidence="7">MFS-type drug efflux transporter P55</fullName>
    </recommendedName>
</protein>
<dbReference type="InterPro" id="IPR036259">
    <property type="entry name" value="MFS_trans_sf"/>
</dbReference>
<dbReference type="OrthoDB" id="3453194at2"/>
<evidence type="ECO:0000256" key="6">
    <source>
        <dbReference type="ARBA" id="ARBA00023136"/>
    </source>
</evidence>
<keyword evidence="5 8" id="KW-1133">Transmembrane helix</keyword>
<evidence type="ECO:0000256" key="7">
    <source>
        <dbReference type="ARBA" id="ARBA00044273"/>
    </source>
</evidence>
<name>A0A4R4WWW0_9ACTN</name>
<reference evidence="10 11" key="1">
    <citation type="submission" date="2019-03" db="EMBL/GenBank/DDBJ databases">
        <title>Draft genome sequences of novel Actinobacteria.</title>
        <authorList>
            <person name="Sahin N."/>
            <person name="Ay H."/>
            <person name="Saygin H."/>
        </authorList>
    </citation>
    <scope>NUCLEOTIDE SEQUENCE [LARGE SCALE GENOMIC DNA]</scope>
    <source>
        <strain evidence="10 11">KC712</strain>
    </source>
</reference>
<dbReference type="Gene3D" id="1.20.1720.10">
    <property type="entry name" value="Multidrug resistance protein D"/>
    <property type="match status" value="1"/>
</dbReference>
<feature type="transmembrane region" description="Helical" evidence="8">
    <location>
        <begin position="77"/>
        <end position="95"/>
    </location>
</feature>
<organism evidence="10 11">
    <name type="scientific">Nonomuraea diastatica</name>
    <dbReference type="NCBI Taxonomy" id="1848329"/>
    <lineage>
        <taxon>Bacteria</taxon>
        <taxon>Bacillati</taxon>
        <taxon>Actinomycetota</taxon>
        <taxon>Actinomycetes</taxon>
        <taxon>Streptosporangiales</taxon>
        <taxon>Streptosporangiaceae</taxon>
        <taxon>Nonomuraea</taxon>
    </lineage>
</organism>
<keyword evidence="11" id="KW-1185">Reference proteome</keyword>
<dbReference type="PANTHER" id="PTHR23501">
    <property type="entry name" value="MAJOR FACILITATOR SUPERFAMILY"/>
    <property type="match status" value="1"/>
</dbReference>
<dbReference type="InterPro" id="IPR020846">
    <property type="entry name" value="MFS_dom"/>
</dbReference>
<accession>A0A4R4WWW0</accession>
<feature type="domain" description="Major facilitator superfamily (MFS) profile" evidence="9">
    <location>
        <begin position="8"/>
        <end position="109"/>
    </location>
</feature>
<dbReference type="EMBL" id="SMKP01000027">
    <property type="protein sequence ID" value="TDD22210.1"/>
    <property type="molecule type" value="Genomic_DNA"/>
</dbReference>
<dbReference type="GO" id="GO:0005886">
    <property type="term" value="C:plasma membrane"/>
    <property type="evidence" value="ECO:0007669"/>
    <property type="project" value="UniProtKB-SubCell"/>
</dbReference>
<evidence type="ECO:0000256" key="3">
    <source>
        <dbReference type="ARBA" id="ARBA00022519"/>
    </source>
</evidence>
<dbReference type="RefSeq" id="WP_132507895.1">
    <property type="nucleotide sequence ID" value="NZ_SMKP01000027.1"/>
</dbReference>
<evidence type="ECO:0000256" key="8">
    <source>
        <dbReference type="SAM" id="Phobius"/>
    </source>
</evidence>
<dbReference type="InterPro" id="IPR005829">
    <property type="entry name" value="Sugar_transporter_CS"/>
</dbReference>
<dbReference type="Pfam" id="PF07690">
    <property type="entry name" value="MFS_1"/>
    <property type="match status" value="1"/>
</dbReference>
<feature type="transmembrane region" description="Helical" evidence="8">
    <location>
        <begin position="47"/>
        <end position="65"/>
    </location>
</feature>
<sequence>MRRARRVVLGAGGAVVLLAALDAYVVVTVLIDIAEDVGIPLNHLERATPIVTGFLLGYVAAMPLLGRLSDRYGRRPLIHACLAAFALGSVLTALATGEIMVVTGRAVQG</sequence>
<evidence type="ECO:0000256" key="2">
    <source>
        <dbReference type="ARBA" id="ARBA00022448"/>
    </source>
</evidence>
<comment type="subcellular location">
    <subcellularLocation>
        <location evidence="1">Cell inner membrane</location>
        <topology evidence="1">Multi-pass membrane protein</topology>
    </subcellularLocation>
</comment>
<keyword evidence="6 8" id="KW-0472">Membrane</keyword>
<evidence type="ECO:0000259" key="9">
    <source>
        <dbReference type="PROSITE" id="PS50850"/>
    </source>
</evidence>
<keyword evidence="4 8" id="KW-0812">Transmembrane</keyword>
<dbReference type="AlphaFoldDB" id="A0A4R4WWW0"/>
<dbReference type="InterPro" id="IPR011701">
    <property type="entry name" value="MFS"/>
</dbReference>
<dbReference type="PROSITE" id="PS00216">
    <property type="entry name" value="SUGAR_TRANSPORT_1"/>
    <property type="match status" value="1"/>
</dbReference>
<gene>
    <name evidence="10" type="ORF">E1294_12165</name>
</gene>
<evidence type="ECO:0000256" key="1">
    <source>
        <dbReference type="ARBA" id="ARBA00004429"/>
    </source>
</evidence>
<dbReference type="SUPFAM" id="SSF103473">
    <property type="entry name" value="MFS general substrate transporter"/>
    <property type="match status" value="1"/>
</dbReference>
<comment type="caution">
    <text evidence="10">The sequence shown here is derived from an EMBL/GenBank/DDBJ whole genome shotgun (WGS) entry which is preliminary data.</text>
</comment>
<dbReference type="PROSITE" id="PS50850">
    <property type="entry name" value="MFS"/>
    <property type="match status" value="1"/>
</dbReference>
<proteinExistence type="predicted"/>
<keyword evidence="2" id="KW-0813">Transport</keyword>
<dbReference type="GO" id="GO:0022857">
    <property type="term" value="F:transmembrane transporter activity"/>
    <property type="evidence" value="ECO:0007669"/>
    <property type="project" value="InterPro"/>
</dbReference>
<keyword evidence="3" id="KW-1003">Cell membrane</keyword>